<dbReference type="GO" id="GO:0008443">
    <property type="term" value="F:phosphofructokinase activity"/>
    <property type="evidence" value="ECO:0007669"/>
    <property type="project" value="TreeGrafter"/>
</dbReference>
<dbReference type="GO" id="GO:0044281">
    <property type="term" value="P:small molecule metabolic process"/>
    <property type="evidence" value="ECO:0007669"/>
    <property type="project" value="UniProtKB-ARBA"/>
</dbReference>
<keyword evidence="8" id="KW-1185">Reference proteome</keyword>
<dbReference type="Gene3D" id="3.40.1190.20">
    <property type="match status" value="1"/>
</dbReference>
<proteinExistence type="inferred from homology"/>
<dbReference type="NCBIfam" id="TIGR03168">
    <property type="entry name" value="1-PFK"/>
    <property type="match status" value="1"/>
</dbReference>
<gene>
    <name evidence="7" type="ORF">MPAN_016950</name>
</gene>
<evidence type="ECO:0000256" key="5">
    <source>
        <dbReference type="ARBA" id="ARBA00022840"/>
    </source>
</evidence>
<keyword evidence="4 7" id="KW-0418">Kinase</keyword>
<dbReference type="PANTHER" id="PTHR46566">
    <property type="entry name" value="1-PHOSPHOFRUCTOKINASE-RELATED"/>
    <property type="match status" value="1"/>
</dbReference>
<keyword evidence="2" id="KW-0808">Transferase</keyword>
<name>A0A7U9XVQ3_9MOLU</name>
<evidence type="ECO:0000313" key="7">
    <source>
        <dbReference type="EMBL" id="BCR36802.1"/>
    </source>
</evidence>
<dbReference type="PANTHER" id="PTHR46566:SF1">
    <property type="entry name" value="1-PHOSPHOFRUCTOKINASE"/>
    <property type="match status" value="1"/>
</dbReference>
<dbReference type="Pfam" id="PF00294">
    <property type="entry name" value="PfkB"/>
    <property type="match status" value="1"/>
</dbReference>
<dbReference type="FunFam" id="3.40.1190.20:FF:000001">
    <property type="entry name" value="Phosphofructokinase"/>
    <property type="match status" value="1"/>
</dbReference>
<keyword evidence="5" id="KW-0067">ATP-binding</keyword>
<feature type="domain" description="Carbohydrate kinase PfkB" evidence="6">
    <location>
        <begin position="11"/>
        <end position="288"/>
    </location>
</feature>
<sequence length="303" mass="33781">MFITITLNPAIDTMIFVDKLDNQKHANVIKKQKVAGGKGINISKVLKQLNEKTFATGFLGGTNGKFISKELSKLHIDHQFINIEGNTRENIKIFDQFSNESFDINDQGPSCDMNHFNELIILLKSLIKPKDVVIISGSAPIDFDADIYKILIKEIKHLADKIILDTSKAWFKEGLTATPDLIKPNLEELKEYANQQLDDEPTIIKEALKICDTGVSEVLVSLGKIGSLYVSKKHIYKISVPDIKVYHTVGAGDALLAGFVSNVKKHDLEFALKRATAISLAYIAHRDDIEVLHNLITIQDMKA</sequence>
<dbReference type="RefSeq" id="WP_176239444.1">
    <property type="nucleotide sequence ID" value="NZ_AP024412.1"/>
</dbReference>
<dbReference type="AlphaFoldDB" id="A0A7U9XVQ3"/>
<dbReference type="CDD" id="cd01164">
    <property type="entry name" value="FruK_PfkB_like"/>
    <property type="match status" value="1"/>
</dbReference>
<dbReference type="InterPro" id="IPR029056">
    <property type="entry name" value="Ribokinase-like"/>
</dbReference>
<keyword evidence="3" id="KW-0547">Nucleotide-binding</keyword>
<evidence type="ECO:0000256" key="1">
    <source>
        <dbReference type="ARBA" id="ARBA00010688"/>
    </source>
</evidence>
<comment type="similarity">
    <text evidence="1">Belongs to the carbohydrate kinase PfkB family.</text>
</comment>
<dbReference type="InterPro" id="IPR011611">
    <property type="entry name" value="PfkB_dom"/>
</dbReference>
<evidence type="ECO:0000256" key="2">
    <source>
        <dbReference type="ARBA" id="ARBA00022679"/>
    </source>
</evidence>
<dbReference type="GO" id="GO:0005524">
    <property type="term" value="F:ATP binding"/>
    <property type="evidence" value="ECO:0007669"/>
    <property type="project" value="UniProtKB-KW"/>
</dbReference>
<dbReference type="GO" id="GO:0016052">
    <property type="term" value="P:carbohydrate catabolic process"/>
    <property type="evidence" value="ECO:0007669"/>
    <property type="project" value="UniProtKB-ARBA"/>
</dbReference>
<organism evidence="7 8">
    <name type="scientific">Mariniplasma anaerobium</name>
    <dbReference type="NCBI Taxonomy" id="2735436"/>
    <lineage>
        <taxon>Bacteria</taxon>
        <taxon>Bacillati</taxon>
        <taxon>Mycoplasmatota</taxon>
        <taxon>Mollicutes</taxon>
        <taxon>Acholeplasmatales</taxon>
        <taxon>Acholeplasmataceae</taxon>
        <taxon>Mariniplasma</taxon>
    </lineage>
</organism>
<evidence type="ECO:0000256" key="3">
    <source>
        <dbReference type="ARBA" id="ARBA00022741"/>
    </source>
</evidence>
<evidence type="ECO:0000259" key="6">
    <source>
        <dbReference type="Pfam" id="PF00294"/>
    </source>
</evidence>
<dbReference type="InterPro" id="IPR017583">
    <property type="entry name" value="Tagatose/fructose_Pkinase"/>
</dbReference>
<dbReference type="SUPFAM" id="SSF53613">
    <property type="entry name" value="Ribokinase-like"/>
    <property type="match status" value="1"/>
</dbReference>
<dbReference type="KEGG" id="manr:MPAN_016950"/>
<dbReference type="GO" id="GO:0005829">
    <property type="term" value="C:cytosol"/>
    <property type="evidence" value="ECO:0007669"/>
    <property type="project" value="TreeGrafter"/>
</dbReference>
<evidence type="ECO:0000256" key="4">
    <source>
        <dbReference type="ARBA" id="ARBA00022777"/>
    </source>
</evidence>
<dbReference type="EMBL" id="AP024412">
    <property type="protein sequence ID" value="BCR36802.1"/>
    <property type="molecule type" value="Genomic_DNA"/>
</dbReference>
<reference evidence="7" key="1">
    <citation type="submission" date="2021-01" db="EMBL/GenBank/DDBJ databases">
        <title>Draft genome sequence of Acholeplasmataceae bacterium strain Mahy22.</title>
        <authorList>
            <person name="Watanabe M."/>
            <person name="Kojima H."/>
            <person name="Fukui M."/>
        </authorList>
    </citation>
    <scope>NUCLEOTIDE SEQUENCE</scope>
    <source>
        <strain evidence="7">Mahy22</strain>
    </source>
</reference>
<protein>
    <submittedName>
        <fullName evidence="7">Tagatose-6-phosphate kinase</fullName>
    </submittedName>
</protein>
<dbReference type="Proteomes" id="UP000620133">
    <property type="component" value="Chromosome"/>
</dbReference>
<dbReference type="PIRSF" id="PIRSF000535">
    <property type="entry name" value="1PFK/6PFK/LacC"/>
    <property type="match status" value="1"/>
</dbReference>
<accession>A0A7U9XVQ3</accession>
<evidence type="ECO:0000313" key="8">
    <source>
        <dbReference type="Proteomes" id="UP000620133"/>
    </source>
</evidence>